<dbReference type="SMART" id="SM00723">
    <property type="entry name" value="AMOP"/>
    <property type="match status" value="1"/>
</dbReference>
<dbReference type="InterPro" id="IPR051867">
    <property type="entry name" value="Angio_Inhib/Adhesion_GPCR"/>
</dbReference>
<dbReference type="InterPro" id="IPR005533">
    <property type="entry name" value="AMOP_dom"/>
</dbReference>
<dbReference type="OrthoDB" id="9930623at2759"/>
<evidence type="ECO:0000256" key="6">
    <source>
        <dbReference type="SAM" id="MobiDB-lite"/>
    </source>
</evidence>
<dbReference type="Gene3D" id="2.20.100.10">
    <property type="entry name" value="Thrombospondin type-1 (TSP1) repeat"/>
    <property type="match status" value="1"/>
</dbReference>
<keyword evidence="5" id="KW-1015">Disulfide bond</keyword>
<dbReference type="Pfam" id="PF03782">
    <property type="entry name" value="AMOP"/>
    <property type="match status" value="1"/>
</dbReference>
<dbReference type="InterPro" id="IPR036383">
    <property type="entry name" value="TSP1_rpt_sf"/>
</dbReference>
<dbReference type="PROSITE" id="PS50092">
    <property type="entry name" value="TSP1"/>
    <property type="match status" value="1"/>
</dbReference>
<sequence length="480" mass="53727">MQWLPLRQLSSLILWTRLPPRSGTNSSGHCETEHGRAEIFLRSSFLLTSTCLRLRDRDLQNAESLEKLVDAPQPPAEPREQLPGRTPPEIRGADGGHHRWLQHRSTHVLPPLEPAGGSEADAFDLNHFPELATADIGSQNPNIQVMDDPPMEAEMDPVRDSNSDWASSSSSSTVEWLGGKKLFWPTFWGYTDGESDEGGTGQAVDEDDDYTLDYDSGDPVPSGMGKTGSDWESHRSQKHYDAVAEWSTWSPCSVTCGYGSQSRTRSCGDFCTATESRSCDFIPCTEDWNSVSRLFPFGKENGTEAFGTDADSCERWLNCKSEFLQRYLQQMFSELPSCPCSYPSEASSNTVSLPDEGHARSFQWRDASGPKERLGVYKPSAYFCLRSTLLKEGATLAAQHCCYDENKHLLTRGKGAGTPNLISTEFSPELHYEVDVLPWILCKGDWSRFHVVRPPNNGLRCTENPRQDIFMNELVEAREY</sequence>
<dbReference type="SMART" id="SM00209">
    <property type="entry name" value="TSP1"/>
    <property type="match status" value="1"/>
</dbReference>
<evidence type="ECO:0000313" key="9">
    <source>
        <dbReference type="Proteomes" id="UP000316079"/>
    </source>
</evidence>
<dbReference type="GO" id="GO:0005576">
    <property type="term" value="C:extracellular region"/>
    <property type="evidence" value="ECO:0007669"/>
    <property type="project" value="UniProtKB-SubCell"/>
</dbReference>
<comment type="similarity">
    <text evidence="2">Belongs to the isthmin family.</text>
</comment>
<feature type="compositionally biased region" description="Acidic residues" evidence="6">
    <location>
        <begin position="204"/>
        <end position="216"/>
    </location>
</feature>
<evidence type="ECO:0000256" key="3">
    <source>
        <dbReference type="ARBA" id="ARBA00022525"/>
    </source>
</evidence>
<dbReference type="PANTHER" id="PTHR10239:SF31">
    <property type="entry name" value="ISTHMIN-2"/>
    <property type="match status" value="1"/>
</dbReference>
<organism evidence="8 9">
    <name type="scientific">Danionella cerebrum</name>
    <dbReference type="NCBI Taxonomy" id="2873325"/>
    <lineage>
        <taxon>Eukaryota</taxon>
        <taxon>Metazoa</taxon>
        <taxon>Chordata</taxon>
        <taxon>Craniata</taxon>
        <taxon>Vertebrata</taxon>
        <taxon>Euteleostomi</taxon>
        <taxon>Actinopterygii</taxon>
        <taxon>Neopterygii</taxon>
        <taxon>Teleostei</taxon>
        <taxon>Ostariophysi</taxon>
        <taxon>Cypriniformes</taxon>
        <taxon>Danionidae</taxon>
        <taxon>Danioninae</taxon>
        <taxon>Danionella</taxon>
    </lineage>
</organism>
<protein>
    <recommendedName>
        <fullName evidence="7">AMOP domain-containing protein</fullName>
    </recommendedName>
</protein>
<dbReference type="InterPro" id="IPR000884">
    <property type="entry name" value="TSP1_rpt"/>
</dbReference>
<comment type="subcellular location">
    <subcellularLocation>
        <location evidence="1">Secreted</location>
    </subcellularLocation>
</comment>
<feature type="region of interest" description="Disordered" evidence="6">
    <location>
        <begin position="66"/>
        <end position="92"/>
    </location>
</feature>
<proteinExistence type="inferred from homology"/>
<dbReference type="PROSITE" id="PS50856">
    <property type="entry name" value="AMOP"/>
    <property type="match status" value="1"/>
</dbReference>
<evidence type="ECO:0000256" key="2">
    <source>
        <dbReference type="ARBA" id="ARBA00010198"/>
    </source>
</evidence>
<gene>
    <name evidence="8" type="ORF">DNTS_018574</name>
</gene>
<dbReference type="Pfam" id="PF00090">
    <property type="entry name" value="TSP_1"/>
    <property type="match status" value="1"/>
</dbReference>
<dbReference type="EMBL" id="SRMA01026197">
    <property type="protein sequence ID" value="TRY86576.1"/>
    <property type="molecule type" value="Genomic_DNA"/>
</dbReference>
<dbReference type="SUPFAM" id="SSF82895">
    <property type="entry name" value="TSP-1 type 1 repeat"/>
    <property type="match status" value="1"/>
</dbReference>
<evidence type="ECO:0000256" key="1">
    <source>
        <dbReference type="ARBA" id="ARBA00004613"/>
    </source>
</evidence>
<keyword evidence="4" id="KW-0732">Signal</keyword>
<evidence type="ECO:0000256" key="4">
    <source>
        <dbReference type="ARBA" id="ARBA00022729"/>
    </source>
</evidence>
<keyword evidence="3" id="KW-0964">Secreted</keyword>
<comment type="caution">
    <text evidence="8">The sequence shown here is derived from an EMBL/GenBank/DDBJ whole genome shotgun (WGS) entry which is preliminary data.</text>
</comment>
<reference evidence="8 9" key="1">
    <citation type="journal article" date="2019" name="Sci. Data">
        <title>Hybrid genome assembly and annotation of Danionella translucida.</title>
        <authorList>
            <person name="Kadobianskyi M."/>
            <person name="Schulze L."/>
            <person name="Schuelke M."/>
            <person name="Judkewitz B."/>
        </authorList>
    </citation>
    <scope>NUCLEOTIDE SEQUENCE [LARGE SCALE GENOMIC DNA]</scope>
    <source>
        <strain evidence="8 9">Bolton</strain>
    </source>
</reference>
<accession>A0A553Q9H0</accession>
<evidence type="ECO:0000259" key="7">
    <source>
        <dbReference type="PROSITE" id="PS50856"/>
    </source>
</evidence>
<name>A0A553Q9H0_9TELE</name>
<dbReference type="STRING" id="623744.A0A553Q9H0"/>
<dbReference type="PANTHER" id="PTHR10239">
    <property type="entry name" value="ISTHMIN-2"/>
    <property type="match status" value="1"/>
</dbReference>
<dbReference type="AlphaFoldDB" id="A0A553Q9H0"/>
<feature type="region of interest" description="Disordered" evidence="6">
    <location>
        <begin position="193"/>
        <end position="232"/>
    </location>
</feature>
<evidence type="ECO:0000256" key="5">
    <source>
        <dbReference type="ARBA" id="ARBA00023157"/>
    </source>
</evidence>
<keyword evidence="9" id="KW-1185">Reference proteome</keyword>
<feature type="domain" description="AMOP" evidence="7">
    <location>
        <begin position="305"/>
        <end position="468"/>
    </location>
</feature>
<evidence type="ECO:0000313" key="8">
    <source>
        <dbReference type="EMBL" id="TRY86576.1"/>
    </source>
</evidence>
<dbReference type="Proteomes" id="UP000316079">
    <property type="component" value="Unassembled WGS sequence"/>
</dbReference>